<protein>
    <recommendedName>
        <fullName evidence="3">Alpha/beta hydrolase</fullName>
    </recommendedName>
</protein>
<evidence type="ECO:0008006" key="3">
    <source>
        <dbReference type="Google" id="ProtNLM"/>
    </source>
</evidence>
<dbReference type="AlphaFoldDB" id="A0A955LVH0"/>
<organism evidence="1 2">
    <name type="scientific">candidate division WWE3 bacterium</name>
    <dbReference type="NCBI Taxonomy" id="2053526"/>
    <lineage>
        <taxon>Bacteria</taxon>
        <taxon>Katanobacteria</taxon>
    </lineage>
</organism>
<evidence type="ECO:0000313" key="2">
    <source>
        <dbReference type="Proteomes" id="UP000699691"/>
    </source>
</evidence>
<reference evidence="1" key="1">
    <citation type="submission" date="2020-04" db="EMBL/GenBank/DDBJ databases">
        <authorList>
            <person name="Zhang T."/>
        </authorList>
    </citation>
    <scope>NUCLEOTIDE SEQUENCE</scope>
    <source>
        <strain evidence="1">HKST-UBA02</strain>
    </source>
</reference>
<evidence type="ECO:0000313" key="1">
    <source>
        <dbReference type="EMBL" id="MCA9397282.1"/>
    </source>
</evidence>
<dbReference type="EMBL" id="JAGQKY010000011">
    <property type="protein sequence ID" value="MCA9397282.1"/>
    <property type="molecule type" value="Genomic_DNA"/>
</dbReference>
<gene>
    <name evidence="1" type="ORF">KC573_00485</name>
</gene>
<sequence>MRELTIDQENPLGPLEVNYWGDQKNQHTIIFADGDGSDKNSAIGTFNLLHKKTTDTNILAFSYRKPQKNDCYLCKSIEDLSTLTTYAEQNFAPNKITIIATSAGAYPTTYLAVSSVHNKSIDKIMYLDPADYLIHSDDDHSFDMSWAGPENYPIEKPTVAKLLNKIDTDIKIDVVNFMLRNRDIDGYVPFEKRHLDHPDKFARLNNDMVKAFYENTPEKNRGNYIEDHQLPHAFERDGDLEKNRERIVELILTCLE</sequence>
<comment type="caution">
    <text evidence="1">The sequence shown here is derived from an EMBL/GenBank/DDBJ whole genome shotgun (WGS) entry which is preliminary data.</text>
</comment>
<proteinExistence type="predicted"/>
<accession>A0A955LVH0</accession>
<dbReference type="SUPFAM" id="SSF53474">
    <property type="entry name" value="alpha/beta-Hydrolases"/>
    <property type="match status" value="1"/>
</dbReference>
<dbReference type="InterPro" id="IPR029058">
    <property type="entry name" value="AB_hydrolase_fold"/>
</dbReference>
<reference evidence="1" key="2">
    <citation type="journal article" date="2021" name="Microbiome">
        <title>Successional dynamics and alternative stable states in a saline activated sludge microbial community over 9 years.</title>
        <authorList>
            <person name="Wang Y."/>
            <person name="Ye J."/>
            <person name="Ju F."/>
            <person name="Liu L."/>
            <person name="Boyd J.A."/>
            <person name="Deng Y."/>
            <person name="Parks D.H."/>
            <person name="Jiang X."/>
            <person name="Yin X."/>
            <person name="Woodcroft B.J."/>
            <person name="Tyson G.W."/>
            <person name="Hugenholtz P."/>
            <person name="Polz M.F."/>
            <person name="Zhang T."/>
        </authorList>
    </citation>
    <scope>NUCLEOTIDE SEQUENCE</scope>
    <source>
        <strain evidence="1">HKST-UBA02</strain>
    </source>
</reference>
<dbReference type="Proteomes" id="UP000699691">
    <property type="component" value="Unassembled WGS sequence"/>
</dbReference>
<name>A0A955LVH0_UNCKA</name>